<dbReference type="NCBIfam" id="TIGR00685">
    <property type="entry name" value="T6PP"/>
    <property type="match status" value="1"/>
</dbReference>
<dbReference type="InterPro" id="IPR003337">
    <property type="entry name" value="Trehalose_PPase"/>
</dbReference>
<reference evidence="5 6" key="1">
    <citation type="journal article" date="2018" name="Syst. Appl. Microbiol.">
        <title>Corynebacterium heidelbergense sp. nov., isolated from the preen glands of Egyptian geese (Alopochen aegyptiacus).</title>
        <authorList>
            <person name="Braun M.S."/>
            <person name="Wang E."/>
            <person name="Zimmermann S."/>
            <person name="Wink M."/>
        </authorList>
    </citation>
    <scope>NUCLEOTIDE SEQUENCE [LARGE SCALE GENOMIC DNA]</scope>
    <source>
        <strain evidence="5 6">647</strain>
    </source>
</reference>
<dbReference type="AlphaFoldDB" id="A0A364V3Z6"/>
<sequence>MSEHSEEHRPKSTPHASESAEPTGERQAARQSSSPLTEADFVYLAQAGTLLVAVDFDGTLAPFVDDPAEARAIPGSLEALQQLATRPGTTVLVISGRNLAQLTAVTGLPAITEPTVGDIRLVGSHGAEPADEPMGNLSPERAQLLQDLTDRANALAAEDPGLWVEFKPLSVSLHSRTAEDAEVAARASAEYAEYAETQPLATTTRGKNVVEVAVDHATKGGYVERLREAMRYGATVFLGDDVTDETVMEILRQDRPDLGIHVTGEDPQAKDWTSAAARTVRDPHEVKEFLAELARRR</sequence>
<evidence type="ECO:0000256" key="4">
    <source>
        <dbReference type="SAM" id="MobiDB-lite"/>
    </source>
</evidence>
<feature type="region of interest" description="Disordered" evidence="4">
    <location>
        <begin position="1"/>
        <end position="34"/>
    </location>
</feature>
<keyword evidence="1 3" id="KW-0378">Hydrolase</keyword>
<dbReference type="RefSeq" id="WP_113631346.1">
    <property type="nucleotide sequence ID" value="NZ_QHCV01000108.1"/>
</dbReference>
<keyword evidence="6" id="KW-1185">Reference proteome</keyword>
<evidence type="ECO:0000256" key="1">
    <source>
        <dbReference type="ARBA" id="ARBA00022801"/>
    </source>
</evidence>
<proteinExistence type="inferred from homology"/>
<dbReference type="PANTHER" id="PTHR43768">
    <property type="entry name" value="TREHALOSE 6-PHOSPHATE PHOSPHATASE"/>
    <property type="match status" value="1"/>
</dbReference>
<organism evidence="5 6">
    <name type="scientific">Corynebacterium heidelbergense</name>
    <dbReference type="NCBI Taxonomy" id="2055947"/>
    <lineage>
        <taxon>Bacteria</taxon>
        <taxon>Bacillati</taxon>
        <taxon>Actinomycetota</taxon>
        <taxon>Actinomycetes</taxon>
        <taxon>Mycobacteriales</taxon>
        <taxon>Corynebacteriaceae</taxon>
        <taxon>Corynebacterium</taxon>
    </lineage>
</organism>
<comment type="function">
    <text evidence="2 3">Removes the phosphate from trehalose 6-phosphate to produce free trehalose.</text>
</comment>
<evidence type="ECO:0000313" key="5">
    <source>
        <dbReference type="EMBL" id="RAV31353.1"/>
    </source>
</evidence>
<dbReference type="EMBL" id="QHCV01000108">
    <property type="protein sequence ID" value="RAV31353.1"/>
    <property type="molecule type" value="Genomic_DNA"/>
</dbReference>
<dbReference type="EC" id="3.1.3.12" evidence="3"/>
<keyword evidence="3" id="KW-0479">Metal-binding</keyword>
<evidence type="ECO:0000256" key="3">
    <source>
        <dbReference type="RuleBase" id="RU361117"/>
    </source>
</evidence>
<dbReference type="SUPFAM" id="SSF56784">
    <property type="entry name" value="HAD-like"/>
    <property type="match status" value="1"/>
</dbReference>
<dbReference type="InterPro" id="IPR023214">
    <property type="entry name" value="HAD_sf"/>
</dbReference>
<dbReference type="Gene3D" id="3.30.70.1020">
    <property type="entry name" value="Trehalose-6-phosphate phosphatase related protein, domain 2"/>
    <property type="match status" value="1"/>
</dbReference>
<dbReference type="PANTHER" id="PTHR43768:SF3">
    <property type="entry name" value="TREHALOSE 6-PHOSPHATE PHOSPHATASE"/>
    <property type="match status" value="1"/>
</dbReference>
<evidence type="ECO:0000256" key="2">
    <source>
        <dbReference type="ARBA" id="ARBA00024179"/>
    </source>
</evidence>
<comment type="caution">
    <text evidence="5">The sequence shown here is derived from an EMBL/GenBank/DDBJ whole genome shotgun (WGS) entry which is preliminary data.</text>
</comment>
<comment type="similarity">
    <text evidence="3">Belongs to the trehalose phosphatase family.</text>
</comment>
<comment type="pathway">
    <text evidence="3">Glycan biosynthesis; trehalose biosynthesis.</text>
</comment>
<dbReference type="InterPro" id="IPR036412">
    <property type="entry name" value="HAD-like_sf"/>
</dbReference>
<dbReference type="Proteomes" id="UP000251577">
    <property type="component" value="Unassembled WGS sequence"/>
</dbReference>
<comment type="cofactor">
    <cofactor evidence="3">
        <name>Mg(2+)</name>
        <dbReference type="ChEBI" id="CHEBI:18420"/>
    </cofactor>
</comment>
<dbReference type="GO" id="GO:0046872">
    <property type="term" value="F:metal ion binding"/>
    <property type="evidence" value="ECO:0007669"/>
    <property type="project" value="UniProtKB-KW"/>
</dbReference>
<comment type="catalytic activity">
    <reaction evidence="3">
        <text>alpha,alpha-trehalose 6-phosphate + H2O = alpha,alpha-trehalose + phosphate</text>
        <dbReference type="Rhea" id="RHEA:23420"/>
        <dbReference type="ChEBI" id="CHEBI:15377"/>
        <dbReference type="ChEBI" id="CHEBI:16551"/>
        <dbReference type="ChEBI" id="CHEBI:43474"/>
        <dbReference type="ChEBI" id="CHEBI:58429"/>
        <dbReference type="EC" id="3.1.3.12"/>
    </reaction>
</comment>
<accession>A0A364V3Z6</accession>
<name>A0A364V3Z6_9CORY</name>
<dbReference type="GO" id="GO:0004805">
    <property type="term" value="F:trehalose-phosphatase activity"/>
    <property type="evidence" value="ECO:0007669"/>
    <property type="project" value="UniProtKB-EC"/>
</dbReference>
<feature type="compositionally biased region" description="Basic and acidic residues" evidence="4">
    <location>
        <begin position="1"/>
        <end position="10"/>
    </location>
</feature>
<evidence type="ECO:0000313" key="6">
    <source>
        <dbReference type="Proteomes" id="UP000251577"/>
    </source>
</evidence>
<dbReference type="InterPro" id="IPR044651">
    <property type="entry name" value="OTSB-like"/>
</dbReference>
<keyword evidence="3" id="KW-0460">Magnesium</keyword>
<dbReference type="Gene3D" id="3.40.50.1000">
    <property type="entry name" value="HAD superfamily/HAD-like"/>
    <property type="match status" value="1"/>
</dbReference>
<dbReference type="Pfam" id="PF02358">
    <property type="entry name" value="Trehalose_PPase"/>
    <property type="match status" value="1"/>
</dbReference>
<protein>
    <recommendedName>
        <fullName evidence="3">Trehalose 6-phosphate phosphatase</fullName>
        <ecNumber evidence="3">3.1.3.12</ecNumber>
    </recommendedName>
</protein>
<gene>
    <name evidence="5" type="primary">otsB</name>
    <name evidence="5" type="ORF">DLJ54_08780</name>
</gene>
<dbReference type="GO" id="GO:0005992">
    <property type="term" value="P:trehalose biosynthetic process"/>
    <property type="evidence" value="ECO:0007669"/>
    <property type="project" value="UniProtKB-UniPathway"/>
</dbReference>
<dbReference type="UniPathway" id="UPA00299"/>